<sequence length="82" mass="9684">MENVRITEVDDVRVTWRLIRHHIITIIAVDYARDATVVSFGPDYFPDLAQVRELFPELAKLWDAVRHEFWTTFIPPHPQPQS</sequence>
<name>A0ABS6B1T5_9NOCA</name>
<organism evidence="1 2">
    <name type="scientific">Nocardia albiluteola</name>
    <dbReference type="NCBI Taxonomy" id="2842303"/>
    <lineage>
        <taxon>Bacteria</taxon>
        <taxon>Bacillati</taxon>
        <taxon>Actinomycetota</taxon>
        <taxon>Actinomycetes</taxon>
        <taxon>Mycobacteriales</taxon>
        <taxon>Nocardiaceae</taxon>
        <taxon>Nocardia</taxon>
    </lineage>
</organism>
<comment type="caution">
    <text evidence="1">The sequence shown here is derived from an EMBL/GenBank/DDBJ whole genome shotgun (WGS) entry which is preliminary data.</text>
</comment>
<reference evidence="1 2" key="1">
    <citation type="submission" date="2021-06" db="EMBL/GenBank/DDBJ databases">
        <title>Actinomycetes sequencing.</title>
        <authorList>
            <person name="Shan Q."/>
        </authorList>
    </citation>
    <scope>NUCLEOTIDE SEQUENCE [LARGE SCALE GENOMIC DNA]</scope>
    <source>
        <strain evidence="1 2">NEAU-G5</strain>
    </source>
</reference>
<accession>A0ABS6B1T5</accession>
<evidence type="ECO:0000313" key="2">
    <source>
        <dbReference type="Proteomes" id="UP000733379"/>
    </source>
</evidence>
<dbReference type="EMBL" id="JAHKNI010000007">
    <property type="protein sequence ID" value="MBU3064266.1"/>
    <property type="molecule type" value="Genomic_DNA"/>
</dbReference>
<keyword evidence="2" id="KW-1185">Reference proteome</keyword>
<dbReference type="RefSeq" id="WP_215919345.1">
    <property type="nucleotide sequence ID" value="NZ_JAHKNI010000007.1"/>
</dbReference>
<evidence type="ECO:0000313" key="1">
    <source>
        <dbReference type="EMBL" id="MBU3064266.1"/>
    </source>
</evidence>
<protein>
    <submittedName>
        <fullName evidence="1">Uncharacterized protein</fullName>
    </submittedName>
</protein>
<dbReference type="Proteomes" id="UP000733379">
    <property type="component" value="Unassembled WGS sequence"/>
</dbReference>
<proteinExistence type="predicted"/>
<gene>
    <name evidence="1" type="ORF">KO481_22375</name>
</gene>